<accession>A0A8T0ILB8</accession>
<protein>
    <submittedName>
        <fullName evidence="1">Uncharacterized protein</fullName>
    </submittedName>
</protein>
<dbReference type="EMBL" id="CM026423">
    <property type="protein sequence ID" value="KAG0583348.1"/>
    <property type="molecule type" value="Genomic_DNA"/>
</dbReference>
<name>A0A8T0ILB8_CERPU</name>
<dbReference type="AlphaFoldDB" id="A0A8T0ILB8"/>
<organism evidence="1 2">
    <name type="scientific">Ceratodon purpureus</name>
    <name type="common">Fire moss</name>
    <name type="synonym">Dicranum purpureum</name>
    <dbReference type="NCBI Taxonomy" id="3225"/>
    <lineage>
        <taxon>Eukaryota</taxon>
        <taxon>Viridiplantae</taxon>
        <taxon>Streptophyta</taxon>
        <taxon>Embryophyta</taxon>
        <taxon>Bryophyta</taxon>
        <taxon>Bryophytina</taxon>
        <taxon>Bryopsida</taxon>
        <taxon>Dicranidae</taxon>
        <taxon>Pseudoditrichales</taxon>
        <taxon>Ditrichaceae</taxon>
        <taxon>Ceratodon</taxon>
    </lineage>
</organism>
<evidence type="ECO:0000313" key="2">
    <source>
        <dbReference type="Proteomes" id="UP000822688"/>
    </source>
</evidence>
<evidence type="ECO:0000313" key="1">
    <source>
        <dbReference type="EMBL" id="KAG0583348.1"/>
    </source>
</evidence>
<dbReference type="Proteomes" id="UP000822688">
    <property type="component" value="Chromosome 3"/>
</dbReference>
<gene>
    <name evidence="1" type="ORF">KC19_3G129100</name>
</gene>
<sequence length="116" mass="12612">MARRELEGVATVPRCMPLSSVTESMQIRCPLGIGAVNLTKCDIPVVQIYGSSYPQGTTGTGIGTLIPLRRGLASLSIWKHQRSLPLLEGAIIELETTVIRCLTRLPHQVSSNSMMH</sequence>
<proteinExistence type="predicted"/>
<reference evidence="1" key="1">
    <citation type="submission" date="2020-06" db="EMBL/GenBank/DDBJ databases">
        <title>WGS assembly of Ceratodon purpureus strain R40.</title>
        <authorList>
            <person name="Carey S.B."/>
            <person name="Jenkins J."/>
            <person name="Shu S."/>
            <person name="Lovell J.T."/>
            <person name="Sreedasyam A."/>
            <person name="Maumus F."/>
            <person name="Tiley G.P."/>
            <person name="Fernandez-Pozo N."/>
            <person name="Barry K."/>
            <person name="Chen C."/>
            <person name="Wang M."/>
            <person name="Lipzen A."/>
            <person name="Daum C."/>
            <person name="Saski C.A."/>
            <person name="Payton A.C."/>
            <person name="Mcbreen J.C."/>
            <person name="Conrad R.E."/>
            <person name="Kollar L.M."/>
            <person name="Olsson S."/>
            <person name="Huttunen S."/>
            <person name="Landis J.B."/>
            <person name="Wickett N.J."/>
            <person name="Johnson M.G."/>
            <person name="Rensing S.A."/>
            <person name="Grimwood J."/>
            <person name="Schmutz J."/>
            <person name="Mcdaniel S.F."/>
        </authorList>
    </citation>
    <scope>NUCLEOTIDE SEQUENCE</scope>
    <source>
        <strain evidence="1">R40</strain>
    </source>
</reference>
<keyword evidence="2" id="KW-1185">Reference proteome</keyword>
<comment type="caution">
    <text evidence="1">The sequence shown here is derived from an EMBL/GenBank/DDBJ whole genome shotgun (WGS) entry which is preliminary data.</text>
</comment>